<accession>A0A5Q2N242</accession>
<dbReference type="SUPFAM" id="SSF89095">
    <property type="entry name" value="GatB/YqeY motif"/>
    <property type="match status" value="1"/>
</dbReference>
<dbReference type="Proteomes" id="UP000366051">
    <property type="component" value="Chromosome"/>
</dbReference>
<dbReference type="Pfam" id="PF09424">
    <property type="entry name" value="YqeY"/>
    <property type="match status" value="1"/>
</dbReference>
<dbReference type="KEGG" id="hcv:FTV88_1801"/>
<dbReference type="PANTHER" id="PTHR28055">
    <property type="entry name" value="ALTERED INHERITANCE OF MITOCHONDRIA PROTEIN 41, MITOCHONDRIAL"/>
    <property type="match status" value="1"/>
</dbReference>
<gene>
    <name evidence="1" type="ORF">FTV88_1801</name>
</gene>
<evidence type="ECO:0000313" key="1">
    <source>
        <dbReference type="EMBL" id="QGG47899.1"/>
    </source>
</evidence>
<sequence length="149" mass="16847">MSLKQQLTEDMKAAMKEKEAGRFRLSVIRMARSAIQKLEIDKRRDLTEDEVIEVLAKEVKQRRDSSVEYEKAGRSEEVAKLNEEIALLTAYLPQQLSEDDIRSLVQEAVTVTGAQSPRDMGKVMSALMPKVKGRADGKIVNQIVKEMLN</sequence>
<dbReference type="InterPro" id="IPR019004">
    <property type="entry name" value="YqeY/Aim41"/>
</dbReference>
<proteinExistence type="predicted"/>
<name>A0A5Q2N242_9FIRM</name>
<dbReference type="InterPro" id="IPR003789">
    <property type="entry name" value="Asn/Gln_tRNA_amidoTrase-B-like"/>
</dbReference>
<dbReference type="PANTHER" id="PTHR28055:SF1">
    <property type="entry name" value="ALTERED INHERITANCE OF MITOCHONDRIA PROTEIN 41, MITOCHONDRIAL"/>
    <property type="match status" value="1"/>
</dbReference>
<dbReference type="AlphaFoldDB" id="A0A5Q2N242"/>
<dbReference type="Gene3D" id="1.10.10.410">
    <property type="match status" value="1"/>
</dbReference>
<dbReference type="RefSeq" id="WP_153725193.1">
    <property type="nucleotide sequence ID" value="NZ_CP045875.1"/>
</dbReference>
<reference evidence="2" key="1">
    <citation type="submission" date="2019-11" db="EMBL/GenBank/DDBJ databases">
        <title>Genome sequence of Heliorestis convoluta strain HH, an alkaliphilic and minimalistic phototrophic bacterium from a soda lake in Egypt.</title>
        <authorList>
            <person name="Dewey E.D."/>
            <person name="Stokes L.M."/>
            <person name="Burchell B.M."/>
            <person name="Shaffer K.N."/>
            <person name="Huntington A.M."/>
            <person name="Baker J.M."/>
            <person name="Nadendla S."/>
            <person name="Giglio M.G."/>
            <person name="Touchman J.W."/>
            <person name="Blankenship R.E."/>
            <person name="Madigan M.T."/>
            <person name="Sattley W.M."/>
        </authorList>
    </citation>
    <scope>NUCLEOTIDE SEQUENCE [LARGE SCALE GENOMIC DNA]</scope>
    <source>
        <strain evidence="2">HH</strain>
    </source>
</reference>
<keyword evidence="2" id="KW-1185">Reference proteome</keyword>
<dbReference type="InterPro" id="IPR042184">
    <property type="entry name" value="YqeY/Aim41_N"/>
</dbReference>
<dbReference type="OrthoDB" id="9794041at2"/>
<dbReference type="Gene3D" id="1.10.1510.10">
    <property type="entry name" value="Uncharacterised protein YqeY/AIM41 PF09424, N-terminal domain"/>
    <property type="match status" value="1"/>
</dbReference>
<evidence type="ECO:0000313" key="2">
    <source>
        <dbReference type="Proteomes" id="UP000366051"/>
    </source>
</evidence>
<dbReference type="InterPro" id="IPR023168">
    <property type="entry name" value="GatB_Yqey_C_2"/>
</dbReference>
<dbReference type="EMBL" id="CP045875">
    <property type="protein sequence ID" value="QGG47899.1"/>
    <property type="molecule type" value="Genomic_DNA"/>
</dbReference>
<protein>
    <submittedName>
        <fullName evidence="1">GatB/YqeY domain-containing protein</fullName>
    </submittedName>
</protein>
<dbReference type="GO" id="GO:0016884">
    <property type="term" value="F:carbon-nitrogen ligase activity, with glutamine as amido-N-donor"/>
    <property type="evidence" value="ECO:0007669"/>
    <property type="project" value="InterPro"/>
</dbReference>
<organism evidence="1 2">
    <name type="scientific">Heliorestis convoluta</name>
    <dbReference type="NCBI Taxonomy" id="356322"/>
    <lineage>
        <taxon>Bacteria</taxon>
        <taxon>Bacillati</taxon>
        <taxon>Bacillota</taxon>
        <taxon>Clostridia</taxon>
        <taxon>Eubacteriales</taxon>
        <taxon>Heliobacteriaceae</taxon>
        <taxon>Heliorestis</taxon>
    </lineage>
</organism>